<evidence type="ECO:0000313" key="1">
    <source>
        <dbReference type="EMBL" id="TEB29174.1"/>
    </source>
</evidence>
<sequence length="87" mass="9750">MLDYEAGHRDPETTYFSSKIFAEKAVWKFIQDNKGQVPWDVTVINPPFVSKGAENPRNGIISEEGGNGAGHVGKSYERGWVVHFEQP</sequence>
<organism evidence="1 2">
    <name type="scientific">Coprinellus micaceus</name>
    <name type="common">Glistening ink-cap mushroom</name>
    <name type="synonym">Coprinus micaceus</name>
    <dbReference type="NCBI Taxonomy" id="71717"/>
    <lineage>
        <taxon>Eukaryota</taxon>
        <taxon>Fungi</taxon>
        <taxon>Dikarya</taxon>
        <taxon>Basidiomycota</taxon>
        <taxon>Agaricomycotina</taxon>
        <taxon>Agaricomycetes</taxon>
        <taxon>Agaricomycetidae</taxon>
        <taxon>Agaricales</taxon>
        <taxon>Agaricineae</taxon>
        <taxon>Psathyrellaceae</taxon>
        <taxon>Coprinellus</taxon>
    </lineage>
</organism>
<dbReference type="Proteomes" id="UP000298030">
    <property type="component" value="Unassembled WGS sequence"/>
</dbReference>
<protein>
    <recommendedName>
        <fullName evidence="3">NAD-dependent epimerase/dehydratase domain-containing protein</fullName>
    </recommendedName>
</protein>
<accession>A0A4Y7T5E7</accession>
<name>A0A4Y7T5E7_COPMI</name>
<dbReference type="OrthoDB" id="2735536at2759"/>
<evidence type="ECO:0000313" key="2">
    <source>
        <dbReference type="Proteomes" id="UP000298030"/>
    </source>
</evidence>
<dbReference type="EMBL" id="QPFP01000028">
    <property type="protein sequence ID" value="TEB29174.1"/>
    <property type="molecule type" value="Genomic_DNA"/>
</dbReference>
<proteinExistence type="predicted"/>
<dbReference type="AlphaFoldDB" id="A0A4Y7T5E7"/>
<comment type="caution">
    <text evidence="1">The sequence shown here is derived from an EMBL/GenBank/DDBJ whole genome shotgun (WGS) entry which is preliminary data.</text>
</comment>
<gene>
    <name evidence="1" type="ORF">FA13DRAFT_1815334</name>
</gene>
<dbReference type="Gene3D" id="3.40.50.720">
    <property type="entry name" value="NAD(P)-binding Rossmann-like Domain"/>
    <property type="match status" value="1"/>
</dbReference>
<reference evidence="1 2" key="1">
    <citation type="journal article" date="2019" name="Nat. Ecol. Evol.">
        <title>Megaphylogeny resolves global patterns of mushroom evolution.</title>
        <authorList>
            <person name="Varga T."/>
            <person name="Krizsan K."/>
            <person name="Foldi C."/>
            <person name="Dima B."/>
            <person name="Sanchez-Garcia M."/>
            <person name="Sanchez-Ramirez S."/>
            <person name="Szollosi G.J."/>
            <person name="Szarkandi J.G."/>
            <person name="Papp V."/>
            <person name="Albert L."/>
            <person name="Andreopoulos W."/>
            <person name="Angelini C."/>
            <person name="Antonin V."/>
            <person name="Barry K.W."/>
            <person name="Bougher N.L."/>
            <person name="Buchanan P."/>
            <person name="Buyck B."/>
            <person name="Bense V."/>
            <person name="Catcheside P."/>
            <person name="Chovatia M."/>
            <person name="Cooper J."/>
            <person name="Damon W."/>
            <person name="Desjardin D."/>
            <person name="Finy P."/>
            <person name="Geml J."/>
            <person name="Haridas S."/>
            <person name="Hughes K."/>
            <person name="Justo A."/>
            <person name="Karasinski D."/>
            <person name="Kautmanova I."/>
            <person name="Kiss B."/>
            <person name="Kocsube S."/>
            <person name="Kotiranta H."/>
            <person name="LaButti K.M."/>
            <person name="Lechner B.E."/>
            <person name="Liimatainen K."/>
            <person name="Lipzen A."/>
            <person name="Lukacs Z."/>
            <person name="Mihaltcheva S."/>
            <person name="Morgado L.N."/>
            <person name="Niskanen T."/>
            <person name="Noordeloos M.E."/>
            <person name="Ohm R.A."/>
            <person name="Ortiz-Santana B."/>
            <person name="Ovrebo C."/>
            <person name="Racz N."/>
            <person name="Riley R."/>
            <person name="Savchenko A."/>
            <person name="Shiryaev A."/>
            <person name="Soop K."/>
            <person name="Spirin V."/>
            <person name="Szebenyi C."/>
            <person name="Tomsovsky M."/>
            <person name="Tulloss R.E."/>
            <person name="Uehling J."/>
            <person name="Grigoriev I.V."/>
            <person name="Vagvolgyi C."/>
            <person name="Papp T."/>
            <person name="Martin F.M."/>
            <person name="Miettinen O."/>
            <person name="Hibbett D.S."/>
            <person name="Nagy L.G."/>
        </authorList>
    </citation>
    <scope>NUCLEOTIDE SEQUENCE [LARGE SCALE GENOMIC DNA]</scope>
    <source>
        <strain evidence="1 2">FP101781</strain>
    </source>
</reference>
<evidence type="ECO:0008006" key="3">
    <source>
        <dbReference type="Google" id="ProtNLM"/>
    </source>
</evidence>
<keyword evidence="2" id="KW-1185">Reference proteome</keyword>